<dbReference type="SFLD" id="SFLDF00029">
    <property type="entry name" value="phosphoserine_phosphatase"/>
    <property type="match status" value="1"/>
</dbReference>
<keyword evidence="8 16" id="KW-0378">Hydrolase</keyword>
<dbReference type="KEGG" id="neu:NE0439"/>
<dbReference type="Proteomes" id="UP000001416">
    <property type="component" value="Chromosome"/>
</dbReference>
<evidence type="ECO:0000256" key="4">
    <source>
        <dbReference type="ARBA" id="ARBA00012640"/>
    </source>
</evidence>
<dbReference type="NCBIfam" id="TIGR00338">
    <property type="entry name" value="serB"/>
    <property type="match status" value="1"/>
</dbReference>
<proteinExistence type="inferred from homology"/>
<dbReference type="GO" id="GO:0005737">
    <property type="term" value="C:cytoplasm"/>
    <property type="evidence" value="ECO:0007669"/>
    <property type="project" value="TreeGrafter"/>
</dbReference>
<evidence type="ECO:0000256" key="14">
    <source>
        <dbReference type="PIRSR" id="PIRSR604469-1"/>
    </source>
</evidence>
<protein>
    <recommendedName>
        <fullName evidence="5">Phosphoserine phosphatase</fullName>
        <ecNumber evidence="4">3.1.3.3</ecNumber>
    </recommendedName>
    <alternativeName>
        <fullName evidence="11">O-phosphoserine phosphohydrolase</fullName>
    </alternativeName>
</protein>
<evidence type="ECO:0000256" key="1">
    <source>
        <dbReference type="ARBA" id="ARBA00001946"/>
    </source>
</evidence>
<dbReference type="InterPro" id="IPR004469">
    <property type="entry name" value="PSP"/>
</dbReference>
<dbReference type="GeneID" id="87103648"/>
<dbReference type="GO" id="GO:0006564">
    <property type="term" value="P:L-serine biosynthetic process"/>
    <property type="evidence" value="ECO:0007669"/>
    <property type="project" value="UniProtKB-KW"/>
</dbReference>
<dbReference type="HOGENOM" id="CLU_036368_4_0_4"/>
<feature type="active site" description="Proton donor" evidence="14">
    <location>
        <position position="77"/>
    </location>
</feature>
<dbReference type="InterPro" id="IPR023214">
    <property type="entry name" value="HAD_sf"/>
</dbReference>
<dbReference type="Gene3D" id="3.40.50.1000">
    <property type="entry name" value="HAD superfamily/HAD-like"/>
    <property type="match status" value="1"/>
</dbReference>
<accession>Q82X56</accession>
<evidence type="ECO:0000256" key="6">
    <source>
        <dbReference type="ARBA" id="ARBA00022605"/>
    </source>
</evidence>
<reference evidence="16 17" key="1">
    <citation type="journal article" date="2003" name="J. Bacteriol.">
        <title>Complete genome sequence of the ammonia-oxidizing bacterium and obligate chemolithoautotroph Nitrosomonas europaea.</title>
        <authorList>
            <person name="Chain P."/>
            <person name="Lamerdin J."/>
            <person name="Larimer F."/>
            <person name="Regala W."/>
            <person name="Land M."/>
            <person name="Hauser L."/>
            <person name="Hooper A."/>
            <person name="Klotz M."/>
            <person name="Norton J."/>
            <person name="Sayavedra-Soto L."/>
            <person name="Arciero D."/>
            <person name="Hommes N."/>
            <person name="Whittaker M."/>
            <person name="Arp D."/>
        </authorList>
    </citation>
    <scope>NUCLEOTIDE SEQUENCE [LARGE SCALE GENOMIC DNA]</scope>
    <source>
        <strain evidence="17">ATCC 19718 / CIP 103999 / KCTC 2705 / NBRC 14298</strain>
    </source>
</reference>
<evidence type="ECO:0000256" key="10">
    <source>
        <dbReference type="ARBA" id="ARBA00023299"/>
    </source>
</evidence>
<dbReference type="eggNOG" id="COG0560">
    <property type="taxonomic scope" value="Bacteria"/>
</dbReference>
<comment type="cofactor">
    <cofactor evidence="1">
        <name>Mg(2+)</name>
        <dbReference type="ChEBI" id="CHEBI:18420"/>
    </cofactor>
</comment>
<dbReference type="EC" id="3.1.3.3" evidence="4"/>
<dbReference type="PANTHER" id="PTHR43344">
    <property type="entry name" value="PHOSPHOSERINE PHOSPHATASE"/>
    <property type="match status" value="1"/>
</dbReference>
<gene>
    <name evidence="16" type="primary">serB</name>
    <name evidence="16" type="ordered locus">NE0439</name>
</gene>
<keyword evidence="9" id="KW-0460">Magnesium</keyword>
<dbReference type="GO" id="GO:0000287">
    <property type="term" value="F:magnesium ion binding"/>
    <property type="evidence" value="ECO:0007669"/>
    <property type="project" value="TreeGrafter"/>
</dbReference>
<dbReference type="NCBIfam" id="TIGR01488">
    <property type="entry name" value="HAD-SF-IB"/>
    <property type="match status" value="1"/>
</dbReference>
<dbReference type="InterPro" id="IPR025138">
    <property type="entry name" value="DUF4072"/>
</dbReference>
<dbReference type="STRING" id="228410.NE0439"/>
<dbReference type="SFLD" id="SFLDS00003">
    <property type="entry name" value="Haloacid_Dehalogenase"/>
    <property type="match status" value="1"/>
</dbReference>
<feature type="active site" description="Nucleophile" evidence="14">
    <location>
        <position position="75"/>
    </location>
</feature>
<organism evidence="16 17">
    <name type="scientific">Nitrosomonas europaea (strain ATCC 19718 / CIP 103999 / KCTC 2705 / NBRC 14298)</name>
    <dbReference type="NCBI Taxonomy" id="228410"/>
    <lineage>
        <taxon>Bacteria</taxon>
        <taxon>Pseudomonadati</taxon>
        <taxon>Pseudomonadota</taxon>
        <taxon>Betaproteobacteria</taxon>
        <taxon>Nitrosomonadales</taxon>
        <taxon>Nitrosomonadaceae</taxon>
        <taxon>Nitrosomonas</taxon>
    </lineage>
</organism>
<evidence type="ECO:0000256" key="5">
    <source>
        <dbReference type="ARBA" id="ARBA00015196"/>
    </source>
</evidence>
<dbReference type="SUPFAM" id="SSF56784">
    <property type="entry name" value="HAD-like"/>
    <property type="match status" value="1"/>
</dbReference>
<evidence type="ECO:0000256" key="13">
    <source>
        <dbReference type="ARBA" id="ARBA00048523"/>
    </source>
</evidence>
<comment type="pathway">
    <text evidence="2">Amino-acid biosynthesis; L-serine biosynthesis; L-serine from 3-phospho-D-glycerate: step 3/3.</text>
</comment>
<dbReference type="SFLD" id="SFLDG01129">
    <property type="entry name" value="C1.5:_HAD__Beta-PGM__Phosphata"/>
    <property type="match status" value="1"/>
</dbReference>
<dbReference type="SFLD" id="SFLDG01137">
    <property type="entry name" value="C1.6.1:_Phosphoserine_Phosphat"/>
    <property type="match status" value="1"/>
</dbReference>
<comment type="catalytic activity">
    <reaction evidence="12">
        <text>O-phospho-L-serine + H2O = L-serine + phosphate</text>
        <dbReference type="Rhea" id="RHEA:21208"/>
        <dbReference type="ChEBI" id="CHEBI:15377"/>
        <dbReference type="ChEBI" id="CHEBI:33384"/>
        <dbReference type="ChEBI" id="CHEBI:43474"/>
        <dbReference type="ChEBI" id="CHEBI:57524"/>
        <dbReference type="EC" id="3.1.3.3"/>
    </reaction>
</comment>
<comment type="similarity">
    <text evidence="3">Belongs to the HAD-like hydrolase superfamily. SerB family.</text>
</comment>
<dbReference type="PhylomeDB" id="Q82X56"/>
<dbReference type="UniPathway" id="UPA00135">
    <property type="reaction ID" value="UER00198"/>
</dbReference>
<dbReference type="InterPro" id="IPR036412">
    <property type="entry name" value="HAD-like_sf"/>
</dbReference>
<dbReference type="SFLD" id="SFLDG01136">
    <property type="entry name" value="C1.6:_Phosphoserine_Phosphatas"/>
    <property type="match status" value="1"/>
</dbReference>
<dbReference type="CDD" id="cd07500">
    <property type="entry name" value="HAD_PSP"/>
    <property type="match status" value="1"/>
</dbReference>
<evidence type="ECO:0000259" key="15">
    <source>
        <dbReference type="Pfam" id="PF13284"/>
    </source>
</evidence>
<keyword evidence="10" id="KW-0718">Serine biosynthesis</keyword>
<sequence>MNLIIQGNDVQNNDLRAIAKLAEASRIDRITGEAFRLLDAQPHPDITEYCEEASLDHAFVPSGKKLTDFGLIAMDMDSTLLAIESIDEIADMHNVKPQVSAITQSTMRGEISFAESLTRRTALLEGLPQEALQKVYDERVRLNRGAEKMLQRMQSAGIKTMVISGGYTFFTDRVKDRLNLDYAFANTFEVQDGKLTGRVLGNIIGASGKGEILKRIRDELGLSKEQVIAVGDGANDLKMLEESGVGIAFHAKPILREKATFSLNHVGLDGIVNLFE</sequence>
<evidence type="ECO:0000256" key="8">
    <source>
        <dbReference type="ARBA" id="ARBA00022801"/>
    </source>
</evidence>
<dbReference type="GO" id="GO:0036424">
    <property type="term" value="F:L-phosphoserine phosphatase activity"/>
    <property type="evidence" value="ECO:0007669"/>
    <property type="project" value="InterPro"/>
</dbReference>
<evidence type="ECO:0000256" key="2">
    <source>
        <dbReference type="ARBA" id="ARBA00005135"/>
    </source>
</evidence>
<evidence type="ECO:0000256" key="7">
    <source>
        <dbReference type="ARBA" id="ARBA00022723"/>
    </source>
</evidence>
<dbReference type="OrthoDB" id="9792539at2"/>
<name>Q82X56_NITEU</name>
<comment type="catalytic activity">
    <reaction evidence="13">
        <text>O-phospho-D-serine + H2O = D-serine + phosphate</text>
        <dbReference type="Rhea" id="RHEA:24873"/>
        <dbReference type="ChEBI" id="CHEBI:15377"/>
        <dbReference type="ChEBI" id="CHEBI:35247"/>
        <dbReference type="ChEBI" id="CHEBI:43474"/>
        <dbReference type="ChEBI" id="CHEBI:58680"/>
        <dbReference type="EC" id="3.1.3.3"/>
    </reaction>
</comment>
<evidence type="ECO:0000256" key="9">
    <source>
        <dbReference type="ARBA" id="ARBA00022842"/>
    </source>
</evidence>
<dbReference type="PANTHER" id="PTHR43344:SF2">
    <property type="entry name" value="PHOSPHOSERINE PHOSPHATASE"/>
    <property type="match status" value="1"/>
</dbReference>
<evidence type="ECO:0000256" key="3">
    <source>
        <dbReference type="ARBA" id="ARBA00009184"/>
    </source>
</evidence>
<dbReference type="Pfam" id="PF00702">
    <property type="entry name" value="Hydrolase"/>
    <property type="match status" value="1"/>
</dbReference>
<feature type="domain" description="DUF4072" evidence="15">
    <location>
        <begin position="3"/>
        <end position="46"/>
    </location>
</feature>
<keyword evidence="6" id="KW-0028">Amino-acid biosynthesis</keyword>
<dbReference type="Pfam" id="PF13284">
    <property type="entry name" value="DUF4072"/>
    <property type="match status" value="1"/>
</dbReference>
<keyword evidence="17" id="KW-1185">Reference proteome</keyword>
<dbReference type="AlphaFoldDB" id="Q82X56"/>
<dbReference type="InterPro" id="IPR050582">
    <property type="entry name" value="HAD-like_SerB"/>
</dbReference>
<evidence type="ECO:0000256" key="11">
    <source>
        <dbReference type="ARBA" id="ARBA00031693"/>
    </source>
</evidence>
<dbReference type="EMBL" id="AL954747">
    <property type="protein sequence ID" value="CAD84350.1"/>
    <property type="molecule type" value="Genomic_DNA"/>
</dbReference>
<dbReference type="RefSeq" id="WP_011111074.1">
    <property type="nucleotide sequence ID" value="NC_004757.1"/>
</dbReference>
<keyword evidence="7" id="KW-0479">Metal-binding</keyword>
<evidence type="ECO:0000256" key="12">
    <source>
        <dbReference type="ARBA" id="ARBA00048138"/>
    </source>
</evidence>
<evidence type="ECO:0000313" key="17">
    <source>
        <dbReference type="Proteomes" id="UP000001416"/>
    </source>
</evidence>
<evidence type="ECO:0000313" key="16">
    <source>
        <dbReference type="EMBL" id="CAD84350.1"/>
    </source>
</evidence>